<dbReference type="RefSeq" id="WP_135502575.1">
    <property type="nucleotide sequence ID" value="NZ_JACHHE010000007.1"/>
</dbReference>
<protein>
    <submittedName>
        <fullName evidence="1">Putative amidohydrolase</fullName>
    </submittedName>
</protein>
<gene>
    <name evidence="1" type="ORF">HNQ44_002571</name>
</gene>
<accession>A0A7W8FUG6</accession>
<dbReference type="OrthoDB" id="2957490at2"/>
<keyword evidence="2" id="KW-1185">Reference proteome</keyword>
<reference evidence="1 2" key="1">
    <citation type="submission" date="2020-08" db="EMBL/GenBank/DDBJ databases">
        <title>Genomic Encyclopedia of Type Strains, Phase IV (KMG-IV): sequencing the most valuable type-strain genomes for metagenomic binning, comparative biology and taxonomic classification.</title>
        <authorList>
            <person name="Goeker M."/>
        </authorList>
    </citation>
    <scope>NUCLEOTIDE SEQUENCE [LARGE SCALE GENOMIC DNA]</scope>
    <source>
        <strain evidence="1 2">DSM 15895</strain>
    </source>
</reference>
<evidence type="ECO:0000313" key="1">
    <source>
        <dbReference type="EMBL" id="MBB5181106.1"/>
    </source>
</evidence>
<dbReference type="EMBL" id="JACHHE010000007">
    <property type="protein sequence ID" value="MBB5181106.1"/>
    <property type="molecule type" value="Genomic_DNA"/>
</dbReference>
<proteinExistence type="predicted"/>
<name>A0A7W8FUG6_9BACL</name>
<dbReference type="Gene3D" id="3.60.110.10">
    <property type="entry name" value="Carbon-nitrogen hydrolase"/>
    <property type="match status" value="1"/>
</dbReference>
<keyword evidence="1" id="KW-0378">Hydrolase</keyword>
<dbReference type="GO" id="GO:0016787">
    <property type="term" value="F:hydrolase activity"/>
    <property type="evidence" value="ECO:0007669"/>
    <property type="project" value="UniProtKB-KW"/>
</dbReference>
<dbReference type="AlphaFoldDB" id="A0A7W8FUG6"/>
<organism evidence="1 2">
    <name type="scientific">Planococcus koreensis</name>
    <dbReference type="NCBI Taxonomy" id="112331"/>
    <lineage>
        <taxon>Bacteria</taxon>
        <taxon>Bacillati</taxon>
        <taxon>Bacillota</taxon>
        <taxon>Bacilli</taxon>
        <taxon>Bacillales</taxon>
        <taxon>Caryophanaceae</taxon>
        <taxon>Planococcus</taxon>
    </lineage>
</organism>
<dbReference type="SUPFAM" id="SSF56317">
    <property type="entry name" value="Carbon-nitrogen hydrolase"/>
    <property type="match status" value="1"/>
</dbReference>
<comment type="caution">
    <text evidence="1">The sequence shown here is derived from an EMBL/GenBank/DDBJ whole genome shotgun (WGS) entry which is preliminary data.</text>
</comment>
<dbReference type="Proteomes" id="UP000525923">
    <property type="component" value="Unassembled WGS sequence"/>
</dbReference>
<sequence>MNILLVQPYNNYKYDYQKLYDQVLKIIEKKLVDLVVFPENFIDRVSENEAWEIVEGLAEFLDTPVICGISFADGTERALYVNWAPAEGETVDSVFIKHSSAEKLVFELEKDELEDPELYEPILLNGQRIQVYICHDMFFPLVTEKLEQEGLDILINLTGGNVKMSKWCNVLKGRSIELDTTVLCTMANRPDMKQPSDRISFKSGERLKANYKLGNGEKTHAFSLFSTDDPVIEEVTVEHLYSDKQYTQFTVGLDEDADCTIDLDKWEIYSSKLLDAGEEETSLHLTKNGESIHVHVANYEELFDRTYFYKQSKAEEGHHLVIYLSYGPINEEEAIALMKLRAIENRIGCIVVADNLFVAAKTNRYKDIQLFKATDNKIGFDLQFMQGINGLFQNSASSKQGIPVRFKEQYLSLLKVPENTK</sequence>
<evidence type="ECO:0000313" key="2">
    <source>
        <dbReference type="Proteomes" id="UP000525923"/>
    </source>
</evidence>
<dbReference type="InterPro" id="IPR036526">
    <property type="entry name" value="C-N_Hydrolase_sf"/>
</dbReference>